<name>A0AAV0VZB3_9HEMI</name>
<dbReference type="Proteomes" id="UP001160148">
    <property type="component" value="Unassembled WGS sequence"/>
</dbReference>
<organism evidence="2 3">
    <name type="scientific">Macrosiphum euphorbiae</name>
    <name type="common">potato aphid</name>
    <dbReference type="NCBI Taxonomy" id="13131"/>
    <lineage>
        <taxon>Eukaryota</taxon>
        <taxon>Metazoa</taxon>
        <taxon>Ecdysozoa</taxon>
        <taxon>Arthropoda</taxon>
        <taxon>Hexapoda</taxon>
        <taxon>Insecta</taxon>
        <taxon>Pterygota</taxon>
        <taxon>Neoptera</taxon>
        <taxon>Paraneoptera</taxon>
        <taxon>Hemiptera</taxon>
        <taxon>Sternorrhyncha</taxon>
        <taxon>Aphidomorpha</taxon>
        <taxon>Aphidoidea</taxon>
        <taxon>Aphididae</taxon>
        <taxon>Macrosiphini</taxon>
        <taxon>Macrosiphum</taxon>
    </lineage>
</organism>
<dbReference type="AlphaFoldDB" id="A0AAV0VZB3"/>
<accession>A0AAV0VZB3</accession>
<dbReference type="GO" id="GO:0046983">
    <property type="term" value="F:protein dimerization activity"/>
    <property type="evidence" value="ECO:0007669"/>
    <property type="project" value="InterPro"/>
</dbReference>
<dbReference type="PANTHER" id="PTHR45749">
    <property type="match status" value="1"/>
</dbReference>
<evidence type="ECO:0000259" key="1">
    <source>
        <dbReference type="Pfam" id="PF05699"/>
    </source>
</evidence>
<evidence type="ECO:0000313" key="2">
    <source>
        <dbReference type="EMBL" id="CAI6348103.1"/>
    </source>
</evidence>
<dbReference type="EMBL" id="CARXXK010000001">
    <property type="protein sequence ID" value="CAI6348103.1"/>
    <property type="molecule type" value="Genomic_DNA"/>
</dbReference>
<keyword evidence="3" id="KW-1185">Reference proteome</keyword>
<feature type="domain" description="HAT C-terminal dimerisation" evidence="1">
    <location>
        <begin position="112"/>
        <end position="192"/>
    </location>
</feature>
<gene>
    <name evidence="2" type="ORF">MEUPH1_LOCUS4814</name>
</gene>
<proteinExistence type="predicted"/>
<dbReference type="SUPFAM" id="SSF53098">
    <property type="entry name" value="Ribonuclease H-like"/>
    <property type="match status" value="1"/>
</dbReference>
<evidence type="ECO:0000313" key="3">
    <source>
        <dbReference type="Proteomes" id="UP001160148"/>
    </source>
</evidence>
<dbReference type="PANTHER" id="PTHR45749:SF21">
    <property type="entry name" value="DUF4371 DOMAIN-CONTAINING PROTEIN"/>
    <property type="match status" value="1"/>
</dbReference>
<sequence>MSISPSFPEKRKKRAKRMDFDESADEWNVSAKNNCIINLKNVCDVLLSHLGWRFETLNNVSLDFSFLTGSELFENETDQLVKAAADLALKYNKDLNASELTEEIIHFKHHAMSALPSIKNTTPLQLLEFIFEYSMANIFPNICIALRLYLTLPCTTATCERSFSKLKLIKTYLRSTVNQTKLTNLALLSIEKEKSNSIDFDSVINDFAEVKARRIKL</sequence>
<dbReference type="Pfam" id="PF05699">
    <property type="entry name" value="Dimer_Tnp_hAT"/>
    <property type="match status" value="1"/>
</dbReference>
<protein>
    <recommendedName>
        <fullName evidence="1">HAT C-terminal dimerisation domain-containing protein</fullName>
    </recommendedName>
</protein>
<dbReference type="InterPro" id="IPR008906">
    <property type="entry name" value="HATC_C_dom"/>
</dbReference>
<reference evidence="2 3" key="1">
    <citation type="submission" date="2023-01" db="EMBL/GenBank/DDBJ databases">
        <authorList>
            <person name="Whitehead M."/>
        </authorList>
    </citation>
    <scope>NUCLEOTIDE SEQUENCE [LARGE SCALE GENOMIC DNA]</scope>
</reference>
<comment type="caution">
    <text evidence="2">The sequence shown here is derived from an EMBL/GenBank/DDBJ whole genome shotgun (WGS) entry which is preliminary data.</text>
</comment>
<dbReference type="InterPro" id="IPR012337">
    <property type="entry name" value="RNaseH-like_sf"/>
</dbReference>